<organism evidence="1">
    <name type="scientific">Salinispirillum sp. LH 10-3-1</name>
    <dbReference type="NCBI Taxonomy" id="2952525"/>
    <lineage>
        <taxon>Bacteria</taxon>
        <taxon>Pseudomonadati</taxon>
        <taxon>Pseudomonadota</taxon>
        <taxon>Gammaproteobacteria</taxon>
        <taxon>Oceanospirillales</taxon>
        <taxon>Saccharospirillaceae</taxon>
        <taxon>Salinispirillum</taxon>
    </lineage>
</organism>
<dbReference type="Pfam" id="PF03597">
    <property type="entry name" value="FixS"/>
    <property type="match status" value="1"/>
</dbReference>
<proteinExistence type="predicted"/>
<dbReference type="InterPro" id="IPR004714">
    <property type="entry name" value="Cyt_oxidase_maturation_cbb3"/>
</dbReference>
<dbReference type="RefSeq" id="WP_304994594.1">
    <property type="nucleotide sequence ID" value="NZ_CP101717.1"/>
</dbReference>
<dbReference type="PANTHER" id="PTHR41532:SF1">
    <property type="entry name" value="FIXS PROTEIN"/>
    <property type="match status" value="1"/>
</dbReference>
<accession>A0AB38YDC2</accession>
<dbReference type="EMBL" id="CP101717">
    <property type="protein sequence ID" value="WLD57308.1"/>
    <property type="molecule type" value="Genomic_DNA"/>
</dbReference>
<name>A0AB38YDC2_9GAMM</name>
<dbReference type="AlphaFoldDB" id="A0AB38YDC2"/>
<dbReference type="NCBIfam" id="TIGR00847">
    <property type="entry name" value="ccoS"/>
    <property type="match status" value="1"/>
</dbReference>
<sequence>MTILLLLIPISLLLLCVAVWFLVWGVRSGQYDDLDSPGHRILFEDDAHLIPKDARTPEQEKKLQNKAEQKAKALEAKDMAQKALKTQDADKKNE</sequence>
<protein>
    <submittedName>
        <fullName evidence="1">Cbb3-type cytochrome oxidase assembly protein CcoS</fullName>
    </submittedName>
</protein>
<dbReference type="PANTHER" id="PTHR41532">
    <property type="entry name" value="FIXS PROTEIN"/>
    <property type="match status" value="1"/>
</dbReference>
<reference evidence="1" key="1">
    <citation type="submission" date="2022-07" db="EMBL/GenBank/DDBJ databases">
        <title>Complete genome sequence of Salinispirillum sp. LH10-3-1 capable of multiple carbohydrate inversion isolated from a soda lake.</title>
        <authorList>
            <person name="Liu J."/>
            <person name="Zhai Y."/>
            <person name="Zhang H."/>
            <person name="Yang H."/>
            <person name="Qu J."/>
            <person name="Li J."/>
        </authorList>
    </citation>
    <scope>NUCLEOTIDE SEQUENCE</scope>
    <source>
        <strain evidence="1">LH 10-3-1</strain>
    </source>
</reference>
<evidence type="ECO:0000313" key="1">
    <source>
        <dbReference type="EMBL" id="WLD57308.1"/>
    </source>
</evidence>
<gene>
    <name evidence="1" type="primary">ccoS</name>
    <name evidence="1" type="ORF">NFC81_11340</name>
</gene>